<sequence length="59" mass="5994">MPPSFSLDPTPGAVPHTPTDGRKHHSSGSSSNSGSSSGSYSSRKKAGAAQLPSDQLRAE</sequence>
<comment type="caution">
    <text evidence="2">The sequence shown here is derived from an EMBL/GenBank/DDBJ whole genome shotgun (WGS) entry which is preliminary data.</text>
</comment>
<evidence type="ECO:0000313" key="3">
    <source>
        <dbReference type="Proteomes" id="UP000314294"/>
    </source>
</evidence>
<dbReference type="AlphaFoldDB" id="A0A4Z2GRA2"/>
<dbReference type="Proteomes" id="UP000314294">
    <property type="component" value="Unassembled WGS sequence"/>
</dbReference>
<accession>A0A4Z2GRA2</accession>
<dbReference type="EMBL" id="SRLO01000461">
    <property type="protein sequence ID" value="TNN55242.1"/>
    <property type="molecule type" value="Genomic_DNA"/>
</dbReference>
<proteinExistence type="predicted"/>
<feature type="region of interest" description="Disordered" evidence="1">
    <location>
        <begin position="1"/>
        <end position="59"/>
    </location>
</feature>
<evidence type="ECO:0000256" key="1">
    <source>
        <dbReference type="SAM" id="MobiDB-lite"/>
    </source>
</evidence>
<protein>
    <submittedName>
        <fullName evidence="2">Uncharacterized protein</fullName>
    </submittedName>
</protein>
<reference evidence="2 3" key="1">
    <citation type="submission" date="2019-03" db="EMBL/GenBank/DDBJ databases">
        <title>First draft genome of Liparis tanakae, snailfish: a comprehensive survey of snailfish specific genes.</title>
        <authorList>
            <person name="Kim W."/>
            <person name="Song I."/>
            <person name="Jeong J.-H."/>
            <person name="Kim D."/>
            <person name="Kim S."/>
            <person name="Ryu S."/>
            <person name="Song J.Y."/>
            <person name="Lee S.K."/>
        </authorList>
    </citation>
    <scope>NUCLEOTIDE SEQUENCE [LARGE SCALE GENOMIC DNA]</scope>
    <source>
        <tissue evidence="2">Muscle</tissue>
    </source>
</reference>
<gene>
    <name evidence="2" type="ORF">EYF80_034508</name>
</gene>
<keyword evidence="3" id="KW-1185">Reference proteome</keyword>
<evidence type="ECO:0000313" key="2">
    <source>
        <dbReference type="EMBL" id="TNN55242.1"/>
    </source>
</evidence>
<organism evidence="2 3">
    <name type="scientific">Liparis tanakae</name>
    <name type="common">Tanaka's snailfish</name>
    <dbReference type="NCBI Taxonomy" id="230148"/>
    <lineage>
        <taxon>Eukaryota</taxon>
        <taxon>Metazoa</taxon>
        <taxon>Chordata</taxon>
        <taxon>Craniata</taxon>
        <taxon>Vertebrata</taxon>
        <taxon>Euteleostomi</taxon>
        <taxon>Actinopterygii</taxon>
        <taxon>Neopterygii</taxon>
        <taxon>Teleostei</taxon>
        <taxon>Neoteleostei</taxon>
        <taxon>Acanthomorphata</taxon>
        <taxon>Eupercaria</taxon>
        <taxon>Perciformes</taxon>
        <taxon>Cottioidei</taxon>
        <taxon>Cottales</taxon>
        <taxon>Liparidae</taxon>
        <taxon>Liparis</taxon>
    </lineage>
</organism>
<feature type="compositionally biased region" description="Low complexity" evidence="1">
    <location>
        <begin position="27"/>
        <end position="41"/>
    </location>
</feature>
<name>A0A4Z2GRA2_9TELE</name>